<dbReference type="Pfam" id="PF02687">
    <property type="entry name" value="FtsX"/>
    <property type="match status" value="1"/>
</dbReference>
<dbReference type="Gene3D" id="3.30.70.3040">
    <property type="match status" value="1"/>
</dbReference>
<evidence type="ECO:0000256" key="2">
    <source>
        <dbReference type="ARBA" id="ARBA00007379"/>
    </source>
</evidence>
<keyword evidence="9 10" id="KW-0131">Cell cycle</keyword>
<feature type="transmembrane region" description="Helical" evidence="11">
    <location>
        <begin position="173"/>
        <end position="191"/>
    </location>
</feature>
<dbReference type="InterPro" id="IPR003838">
    <property type="entry name" value="ABC3_permease_C"/>
</dbReference>
<keyword evidence="4 10" id="KW-1003">Cell membrane</keyword>
<keyword evidence="6 11" id="KW-0812">Transmembrane</keyword>
<feature type="domain" description="FtsX extracellular" evidence="13">
    <location>
        <begin position="63"/>
        <end position="154"/>
    </location>
</feature>
<accession>H3NM39</accession>
<keyword evidence="15" id="KW-1185">Reference proteome</keyword>
<dbReference type="HOGENOM" id="CLU_073546_2_1_9"/>
<dbReference type="RefSeq" id="WP_005397465.1">
    <property type="nucleotide sequence ID" value="NZ_JH601088.1"/>
</dbReference>
<evidence type="ECO:0000256" key="3">
    <source>
        <dbReference type="ARBA" id="ARBA00021907"/>
    </source>
</evidence>
<gene>
    <name evidence="14" type="ORF">HMPREF9709_00400</name>
</gene>
<dbReference type="STRING" id="883114.HMPREF9709_00400"/>
<dbReference type="InterPro" id="IPR040690">
    <property type="entry name" value="FtsX_ECD"/>
</dbReference>
<dbReference type="OrthoDB" id="9812531at2"/>
<comment type="subcellular location">
    <subcellularLocation>
        <location evidence="1">Cell membrane</location>
        <topology evidence="1">Multi-pass membrane protein</topology>
    </subcellularLocation>
</comment>
<dbReference type="AlphaFoldDB" id="H3NM39"/>
<dbReference type="GO" id="GO:0051301">
    <property type="term" value="P:cell division"/>
    <property type="evidence" value="ECO:0007669"/>
    <property type="project" value="UniProtKB-KW"/>
</dbReference>
<dbReference type="Pfam" id="PF18075">
    <property type="entry name" value="FtsX_ECD"/>
    <property type="match status" value="1"/>
</dbReference>
<keyword evidence="7 11" id="KW-1133">Transmembrane helix</keyword>
<organism evidence="14 15">
    <name type="scientific">Helcococcus kunzii ATCC 51366</name>
    <dbReference type="NCBI Taxonomy" id="883114"/>
    <lineage>
        <taxon>Bacteria</taxon>
        <taxon>Bacillati</taxon>
        <taxon>Bacillota</taxon>
        <taxon>Tissierellia</taxon>
        <taxon>Tissierellales</taxon>
        <taxon>Peptoniphilaceae</taxon>
        <taxon>Helcococcus</taxon>
    </lineage>
</organism>
<evidence type="ECO:0000313" key="15">
    <source>
        <dbReference type="Proteomes" id="UP000004191"/>
    </source>
</evidence>
<dbReference type="PANTHER" id="PTHR47755">
    <property type="entry name" value="CELL DIVISION PROTEIN FTSX"/>
    <property type="match status" value="1"/>
</dbReference>
<evidence type="ECO:0000256" key="10">
    <source>
        <dbReference type="PIRNR" id="PIRNR003097"/>
    </source>
</evidence>
<comment type="caution">
    <text evidence="14">The sequence shown here is derived from an EMBL/GenBank/DDBJ whole genome shotgun (WGS) entry which is preliminary data.</text>
</comment>
<proteinExistence type="inferred from homology"/>
<keyword evidence="5 10" id="KW-0132">Cell division</keyword>
<evidence type="ECO:0000256" key="1">
    <source>
        <dbReference type="ARBA" id="ARBA00004651"/>
    </source>
</evidence>
<protein>
    <recommendedName>
        <fullName evidence="3 10">Cell division protein FtsX</fullName>
    </recommendedName>
</protein>
<feature type="transmembrane region" description="Helical" evidence="11">
    <location>
        <begin position="226"/>
        <end position="245"/>
    </location>
</feature>
<dbReference type="Proteomes" id="UP000004191">
    <property type="component" value="Unassembled WGS sequence"/>
</dbReference>
<evidence type="ECO:0000256" key="6">
    <source>
        <dbReference type="ARBA" id="ARBA00022692"/>
    </source>
</evidence>
<dbReference type="GO" id="GO:0005886">
    <property type="term" value="C:plasma membrane"/>
    <property type="evidence" value="ECO:0007669"/>
    <property type="project" value="UniProtKB-SubCell"/>
</dbReference>
<feature type="transmembrane region" description="Helical" evidence="11">
    <location>
        <begin position="24"/>
        <end position="49"/>
    </location>
</feature>
<dbReference type="PATRIC" id="fig|883114.3.peg.394"/>
<evidence type="ECO:0000256" key="8">
    <source>
        <dbReference type="ARBA" id="ARBA00023136"/>
    </source>
</evidence>
<dbReference type="eggNOG" id="COG2177">
    <property type="taxonomic scope" value="Bacteria"/>
</dbReference>
<evidence type="ECO:0000259" key="13">
    <source>
        <dbReference type="Pfam" id="PF18075"/>
    </source>
</evidence>
<evidence type="ECO:0000256" key="11">
    <source>
        <dbReference type="SAM" id="Phobius"/>
    </source>
</evidence>
<feature type="domain" description="ABC3 transporter permease C-terminal" evidence="12">
    <location>
        <begin position="177"/>
        <end position="298"/>
    </location>
</feature>
<comment type="function">
    <text evidence="10">Part of the ABC transporter FtsEX involved in asymmetric cellular division facilitating the initiation of sporulation.</text>
</comment>
<dbReference type="PIRSF" id="PIRSF003097">
    <property type="entry name" value="FtsX"/>
    <property type="match status" value="1"/>
</dbReference>
<evidence type="ECO:0000256" key="5">
    <source>
        <dbReference type="ARBA" id="ARBA00022618"/>
    </source>
</evidence>
<keyword evidence="8 10" id="KW-0472">Membrane</keyword>
<dbReference type="GeneID" id="96998408"/>
<sequence>MKAIRRLINTLREGIKGIWKHRQLGLVSVTSTFFTLFVIGIIIIITVSINSMALQVQGKVNDVEIFIKNGSTEIQIEELRHKIENDGIEKTVKFRSSEEALKLMKDSWGENSELLENIQSDGLLPASFVVQLSDISQAEKFVKSLDGEPIIEDVNYYKDLVNQVYKLSNYSKIFGSILVLVLIFVSLFVISNTIKLTVVSRAHEIGVMKNVGATNNYIRIPFIIEGVFYSVFASALSFLAVYYLYDFIYTKFGVKIIENFSIINLIKPELLKTSLLQIFLSLGFGIGVLGSIFSIRKYLIDREVKYVK</sequence>
<dbReference type="EMBL" id="AGEI01000012">
    <property type="protein sequence ID" value="EHR35448.1"/>
    <property type="molecule type" value="Genomic_DNA"/>
</dbReference>
<dbReference type="PANTHER" id="PTHR47755:SF1">
    <property type="entry name" value="CELL DIVISION PROTEIN FTSX"/>
    <property type="match status" value="1"/>
</dbReference>
<dbReference type="NCBIfam" id="NF038347">
    <property type="entry name" value="FtsX_Gpos"/>
    <property type="match status" value="1"/>
</dbReference>
<evidence type="ECO:0000259" key="12">
    <source>
        <dbReference type="Pfam" id="PF02687"/>
    </source>
</evidence>
<comment type="similarity">
    <text evidence="2 10">Belongs to the ABC-4 integral membrane protein family. FtsX subfamily.</text>
</comment>
<evidence type="ECO:0000256" key="9">
    <source>
        <dbReference type="ARBA" id="ARBA00023306"/>
    </source>
</evidence>
<reference evidence="14 15" key="1">
    <citation type="submission" date="2012-01" db="EMBL/GenBank/DDBJ databases">
        <title>The Genome Sequence of Helcococcus kunzii ATCC 51366.</title>
        <authorList>
            <consortium name="The Broad Institute Genome Sequencing Platform"/>
            <person name="Earl A."/>
            <person name="Ward D."/>
            <person name="Feldgarden M."/>
            <person name="Gevers D."/>
            <person name="Huys G."/>
            <person name="Young S.K."/>
            <person name="Zeng Q."/>
            <person name="Gargeya S."/>
            <person name="Fitzgerald M."/>
            <person name="Haas B."/>
            <person name="Abouelleil A."/>
            <person name="Alvarado L."/>
            <person name="Arachchi H.M."/>
            <person name="Berlin A."/>
            <person name="Chapman S.B."/>
            <person name="Gearin G."/>
            <person name="Goldberg J."/>
            <person name="Griggs A."/>
            <person name="Gujja S."/>
            <person name="Hansen M."/>
            <person name="Heiman D."/>
            <person name="Howarth C."/>
            <person name="Larimer J."/>
            <person name="Lui A."/>
            <person name="MacDonald P.J.P."/>
            <person name="McCowen C."/>
            <person name="Montmayeur A."/>
            <person name="Murphy C."/>
            <person name="Neiman D."/>
            <person name="Pearson M."/>
            <person name="Priest M."/>
            <person name="Roberts A."/>
            <person name="Saif S."/>
            <person name="Shea T."/>
            <person name="Sisk P."/>
            <person name="Stolte C."/>
            <person name="Sykes S."/>
            <person name="Wortman J."/>
            <person name="Nusbaum C."/>
            <person name="Birren B."/>
        </authorList>
    </citation>
    <scope>NUCLEOTIDE SEQUENCE [LARGE SCALE GENOMIC DNA]</scope>
    <source>
        <strain evidence="14 15">ATCC 51366</strain>
    </source>
</reference>
<evidence type="ECO:0000313" key="14">
    <source>
        <dbReference type="EMBL" id="EHR35448.1"/>
    </source>
</evidence>
<feature type="transmembrane region" description="Helical" evidence="11">
    <location>
        <begin position="275"/>
        <end position="295"/>
    </location>
</feature>
<evidence type="ECO:0000256" key="7">
    <source>
        <dbReference type="ARBA" id="ARBA00022989"/>
    </source>
</evidence>
<evidence type="ECO:0000256" key="4">
    <source>
        <dbReference type="ARBA" id="ARBA00022475"/>
    </source>
</evidence>
<dbReference type="InterPro" id="IPR058204">
    <property type="entry name" value="FtsX_firmicutes-type"/>
</dbReference>
<dbReference type="InterPro" id="IPR004513">
    <property type="entry name" value="FtsX"/>
</dbReference>
<name>H3NM39_9FIRM</name>